<name>A0A6B9FIH6_9HYPH</name>
<gene>
    <name evidence="6" type="ORF">MMSR116_11005</name>
</gene>
<dbReference type="OrthoDB" id="8201432at2"/>
<sequence length="356" mass="39829">MTTRHKIAGVKRFWSAKAGKTYYYHRASGARIHSEPGTAAFVSEVDRLNQAWKAKAVAKNTLGHLIAEYRKTPEYLRLKPITKADYERVLIMFEKAGGMPLSAITRAQVFTWRNQAFAKHKRRFANYVVQVLSRMLGVGVNLGLLETNPALRVEKIRKATGEKHRNRPWTSDEREAVLSAAPIQLKAPLAFMRYLGARLGDVRTMPAAAYQDGMITFRTGKGDVEVCVPCPAPLAAILDQRLPSRTHLFVTSEGTPWTDGGWNASWRKLRTRLEDAGKVRPGLTAHGLRHSVATDLRELGKTDREIADILGQRTTYATPVYHRTADMKRSNARVMGELHGDDRSDEKSNSVANLPS</sequence>
<evidence type="ECO:0000256" key="4">
    <source>
        <dbReference type="ARBA" id="ARBA00023172"/>
    </source>
</evidence>
<reference evidence="6 7" key="2">
    <citation type="journal article" date="2013" name="Genome Announc.">
        <title>Draft Genome Sequence of Methylobacterium mesophilicum Strain SR1.6/6, Isolated from Citrus sinensis.</title>
        <authorList>
            <person name="Marinho Almeida D."/>
            <person name="Dini-Andreote F."/>
            <person name="Camargo Neves A.A."/>
            <person name="Juca Ramos R.T."/>
            <person name="Andreote F.D."/>
            <person name="Carneiro A.R."/>
            <person name="Oliveira de Souza Lima A."/>
            <person name="Caracciolo Gomes de Sa P.H."/>
            <person name="Ribeiro Barbosa M.S."/>
            <person name="Araujo W.L."/>
            <person name="Silva A."/>
        </authorList>
    </citation>
    <scope>NUCLEOTIDE SEQUENCE [LARGE SCALE GENOMIC DNA]</scope>
    <source>
        <strain evidence="6 7">SR1.6/6</strain>
    </source>
</reference>
<dbReference type="InterPro" id="IPR013762">
    <property type="entry name" value="Integrase-like_cat_sf"/>
</dbReference>
<protein>
    <submittedName>
        <fullName evidence="6">Tyrosine-type recombinase/integrase</fullName>
    </submittedName>
</protein>
<organism evidence="6 7">
    <name type="scientific">Methylobacterium mesophilicum SR1.6/6</name>
    <dbReference type="NCBI Taxonomy" id="908290"/>
    <lineage>
        <taxon>Bacteria</taxon>
        <taxon>Pseudomonadati</taxon>
        <taxon>Pseudomonadota</taxon>
        <taxon>Alphaproteobacteria</taxon>
        <taxon>Hyphomicrobiales</taxon>
        <taxon>Methylobacteriaceae</taxon>
        <taxon>Methylobacterium</taxon>
    </lineage>
</organism>
<dbReference type="RefSeq" id="WP_010683153.1">
    <property type="nucleotide sequence ID" value="NZ_CP043538.1"/>
</dbReference>
<evidence type="ECO:0000256" key="2">
    <source>
        <dbReference type="ARBA" id="ARBA00022908"/>
    </source>
</evidence>
<dbReference type="Proteomes" id="UP000012488">
    <property type="component" value="Chromosome"/>
</dbReference>
<dbReference type="PANTHER" id="PTHR30349:SF41">
    <property type="entry name" value="INTEGRASE_RECOMBINASE PROTEIN MJ0367-RELATED"/>
    <property type="match status" value="1"/>
</dbReference>
<dbReference type="Pfam" id="PF00589">
    <property type="entry name" value="Phage_integrase"/>
    <property type="match status" value="1"/>
</dbReference>
<evidence type="ECO:0000256" key="3">
    <source>
        <dbReference type="ARBA" id="ARBA00023125"/>
    </source>
</evidence>
<dbReference type="InterPro" id="IPR011010">
    <property type="entry name" value="DNA_brk_join_enz"/>
</dbReference>
<dbReference type="Gene3D" id="1.10.443.10">
    <property type="entry name" value="Intergrase catalytic core"/>
    <property type="match status" value="1"/>
</dbReference>
<keyword evidence="2" id="KW-0229">DNA integration</keyword>
<dbReference type="SUPFAM" id="SSF56349">
    <property type="entry name" value="DNA breaking-rejoining enzymes"/>
    <property type="match status" value="1"/>
</dbReference>
<comment type="similarity">
    <text evidence="1">Belongs to the 'phage' integrase family.</text>
</comment>
<keyword evidence="4" id="KW-0233">DNA recombination</keyword>
<evidence type="ECO:0000313" key="7">
    <source>
        <dbReference type="Proteomes" id="UP000012488"/>
    </source>
</evidence>
<dbReference type="EMBL" id="CP043538">
    <property type="protein sequence ID" value="QGY02343.1"/>
    <property type="molecule type" value="Genomic_DNA"/>
</dbReference>
<dbReference type="PROSITE" id="PS51898">
    <property type="entry name" value="TYR_RECOMBINASE"/>
    <property type="match status" value="1"/>
</dbReference>
<dbReference type="KEGG" id="mmes:MMSR116_11005"/>
<dbReference type="Gene3D" id="1.10.150.130">
    <property type="match status" value="1"/>
</dbReference>
<dbReference type="GO" id="GO:0015074">
    <property type="term" value="P:DNA integration"/>
    <property type="evidence" value="ECO:0007669"/>
    <property type="project" value="UniProtKB-KW"/>
</dbReference>
<evidence type="ECO:0000256" key="1">
    <source>
        <dbReference type="ARBA" id="ARBA00008857"/>
    </source>
</evidence>
<evidence type="ECO:0000313" key="6">
    <source>
        <dbReference type="EMBL" id="QGY02343.1"/>
    </source>
</evidence>
<dbReference type="GO" id="GO:0003677">
    <property type="term" value="F:DNA binding"/>
    <property type="evidence" value="ECO:0007669"/>
    <property type="project" value="UniProtKB-KW"/>
</dbReference>
<dbReference type="InterPro" id="IPR050090">
    <property type="entry name" value="Tyrosine_recombinase_XerCD"/>
</dbReference>
<accession>A0A6B9FIH6</accession>
<dbReference type="InterPro" id="IPR010998">
    <property type="entry name" value="Integrase_recombinase_N"/>
</dbReference>
<evidence type="ECO:0000259" key="5">
    <source>
        <dbReference type="PROSITE" id="PS51898"/>
    </source>
</evidence>
<proteinExistence type="inferred from homology"/>
<dbReference type="PANTHER" id="PTHR30349">
    <property type="entry name" value="PHAGE INTEGRASE-RELATED"/>
    <property type="match status" value="1"/>
</dbReference>
<keyword evidence="3" id="KW-0238">DNA-binding</keyword>
<feature type="domain" description="Tyr recombinase" evidence="5">
    <location>
        <begin position="164"/>
        <end position="335"/>
    </location>
</feature>
<dbReference type="AlphaFoldDB" id="A0A6B9FIH6"/>
<reference evidence="6 7" key="1">
    <citation type="journal article" date="2012" name="Genet. Mol. Biol.">
        <title>Analysis of 16S rRNA and mxaF genes revealing insights into Methylobacterium niche-specific plant association.</title>
        <authorList>
            <person name="Dourado M.N."/>
            <person name="Andreote F.D."/>
            <person name="Dini-Andreote F."/>
            <person name="Conti R."/>
            <person name="Araujo J.M."/>
            <person name="Araujo W.L."/>
        </authorList>
    </citation>
    <scope>NUCLEOTIDE SEQUENCE [LARGE SCALE GENOMIC DNA]</scope>
    <source>
        <strain evidence="6 7">SR1.6/6</strain>
    </source>
</reference>
<dbReference type="InterPro" id="IPR002104">
    <property type="entry name" value="Integrase_catalytic"/>
</dbReference>
<dbReference type="GO" id="GO:0006310">
    <property type="term" value="P:DNA recombination"/>
    <property type="evidence" value="ECO:0007669"/>
    <property type="project" value="UniProtKB-KW"/>
</dbReference>